<gene>
    <name evidence="10" type="ORF">ALC57_10675</name>
</gene>
<dbReference type="AlphaFoldDB" id="A0A151J3M7"/>
<protein>
    <recommendedName>
        <fullName evidence="2">DNA-directed DNA polymerase</fullName>
        <ecNumber evidence="2">2.7.7.7</ecNumber>
    </recommendedName>
</protein>
<dbReference type="GO" id="GO:0006260">
    <property type="term" value="P:DNA replication"/>
    <property type="evidence" value="ECO:0007669"/>
    <property type="project" value="UniProtKB-KW"/>
</dbReference>
<dbReference type="PANTHER" id="PTHR33568">
    <property type="entry name" value="DNA POLYMERASE"/>
    <property type="match status" value="1"/>
</dbReference>
<comment type="catalytic activity">
    <reaction evidence="8">
        <text>DNA(n) + a 2'-deoxyribonucleoside 5'-triphosphate = DNA(n+1) + diphosphate</text>
        <dbReference type="Rhea" id="RHEA:22508"/>
        <dbReference type="Rhea" id="RHEA-COMP:17339"/>
        <dbReference type="Rhea" id="RHEA-COMP:17340"/>
        <dbReference type="ChEBI" id="CHEBI:33019"/>
        <dbReference type="ChEBI" id="CHEBI:61560"/>
        <dbReference type="ChEBI" id="CHEBI:173112"/>
        <dbReference type="EC" id="2.7.7.7"/>
    </reaction>
</comment>
<reference evidence="10 11" key="1">
    <citation type="submission" date="2015-09" db="EMBL/GenBank/DDBJ databases">
        <title>Trachymyrmex cornetzi WGS genome.</title>
        <authorList>
            <person name="Nygaard S."/>
            <person name="Hu H."/>
            <person name="Boomsma J."/>
            <person name="Zhang G."/>
        </authorList>
    </citation>
    <scope>NUCLEOTIDE SEQUENCE [LARGE SCALE GENOMIC DNA]</scope>
    <source>
        <strain evidence="10">Tcor2-1</strain>
        <tissue evidence="10">Whole body</tissue>
    </source>
</reference>
<keyword evidence="7" id="KW-0238">DNA-binding</keyword>
<evidence type="ECO:0000256" key="3">
    <source>
        <dbReference type="ARBA" id="ARBA00022679"/>
    </source>
</evidence>
<dbReference type="EC" id="2.7.7.7" evidence="2"/>
<dbReference type="GO" id="GO:0003677">
    <property type="term" value="F:DNA binding"/>
    <property type="evidence" value="ECO:0007669"/>
    <property type="project" value="UniProtKB-KW"/>
</dbReference>
<organism evidence="10 11">
    <name type="scientific">Trachymyrmex cornetzi</name>
    <dbReference type="NCBI Taxonomy" id="471704"/>
    <lineage>
        <taxon>Eukaryota</taxon>
        <taxon>Metazoa</taxon>
        <taxon>Ecdysozoa</taxon>
        <taxon>Arthropoda</taxon>
        <taxon>Hexapoda</taxon>
        <taxon>Insecta</taxon>
        <taxon>Pterygota</taxon>
        <taxon>Neoptera</taxon>
        <taxon>Endopterygota</taxon>
        <taxon>Hymenoptera</taxon>
        <taxon>Apocrita</taxon>
        <taxon>Aculeata</taxon>
        <taxon>Formicoidea</taxon>
        <taxon>Formicidae</taxon>
        <taxon>Myrmicinae</taxon>
        <taxon>Trachymyrmex</taxon>
    </lineage>
</organism>
<sequence>MSTRCCWCGVREFVFRHDPVKEFVDFATRTSKYFNKIICIAHNAKAFDAQFILKYIVEQSGIIQEPRIILNGTKIIMMTVGNTKFIDSSNYMPMRLSDLPKAFGLQDTSGKGIFPHLFNRKEHQAYRWIVNWKDKRKLLVQRGGFSSSVHMTMTETMLRRMFAFFRCIDVTFERLVRLVDTVDVKYTRFSNIASEDAIRDSYVFNKYQLVDCELLASVFNIQEEKSDVIICE</sequence>
<dbReference type="SUPFAM" id="SSF53098">
    <property type="entry name" value="Ribonuclease H-like"/>
    <property type="match status" value="1"/>
</dbReference>
<dbReference type="PANTHER" id="PTHR33568:SF3">
    <property type="entry name" value="DNA-DIRECTED DNA POLYMERASE"/>
    <property type="match status" value="1"/>
</dbReference>
<keyword evidence="4" id="KW-0548">Nucleotidyltransferase</keyword>
<evidence type="ECO:0000256" key="4">
    <source>
        <dbReference type="ARBA" id="ARBA00022695"/>
    </source>
</evidence>
<dbReference type="Proteomes" id="UP000078492">
    <property type="component" value="Unassembled WGS sequence"/>
</dbReference>
<evidence type="ECO:0000256" key="8">
    <source>
        <dbReference type="ARBA" id="ARBA00049244"/>
    </source>
</evidence>
<evidence type="ECO:0000256" key="7">
    <source>
        <dbReference type="ARBA" id="ARBA00023125"/>
    </source>
</evidence>
<name>A0A151J3M7_9HYME</name>
<comment type="similarity">
    <text evidence="1">Belongs to the DNA polymerase type-B family.</text>
</comment>
<evidence type="ECO:0000256" key="2">
    <source>
        <dbReference type="ARBA" id="ARBA00012417"/>
    </source>
</evidence>
<dbReference type="InterPro" id="IPR012337">
    <property type="entry name" value="RNaseH-like_sf"/>
</dbReference>
<evidence type="ECO:0000256" key="6">
    <source>
        <dbReference type="ARBA" id="ARBA00022932"/>
    </source>
</evidence>
<dbReference type="GO" id="GO:0000166">
    <property type="term" value="F:nucleotide binding"/>
    <property type="evidence" value="ECO:0007669"/>
    <property type="project" value="InterPro"/>
</dbReference>
<dbReference type="InterPro" id="IPR004868">
    <property type="entry name" value="DNA-dir_DNA_pol_B_mt/vir"/>
</dbReference>
<keyword evidence="6" id="KW-0239">DNA-directed DNA polymerase</keyword>
<dbReference type="InterPro" id="IPR036397">
    <property type="entry name" value="RNaseH_sf"/>
</dbReference>
<accession>A0A151J3M7</accession>
<evidence type="ECO:0000313" key="11">
    <source>
        <dbReference type="Proteomes" id="UP000078492"/>
    </source>
</evidence>
<keyword evidence="11" id="KW-1185">Reference proteome</keyword>
<evidence type="ECO:0000256" key="5">
    <source>
        <dbReference type="ARBA" id="ARBA00022705"/>
    </source>
</evidence>
<evidence type="ECO:0000259" key="9">
    <source>
        <dbReference type="Pfam" id="PF03175"/>
    </source>
</evidence>
<proteinExistence type="inferred from homology"/>
<evidence type="ECO:0000313" key="10">
    <source>
        <dbReference type="EMBL" id="KYN17055.1"/>
    </source>
</evidence>
<evidence type="ECO:0000256" key="1">
    <source>
        <dbReference type="ARBA" id="ARBA00005755"/>
    </source>
</evidence>
<dbReference type="GO" id="GO:0003887">
    <property type="term" value="F:DNA-directed DNA polymerase activity"/>
    <property type="evidence" value="ECO:0007669"/>
    <property type="project" value="UniProtKB-KW"/>
</dbReference>
<dbReference type="EMBL" id="KQ980270">
    <property type="protein sequence ID" value="KYN17055.1"/>
    <property type="molecule type" value="Genomic_DNA"/>
</dbReference>
<keyword evidence="5" id="KW-0235">DNA replication</keyword>
<keyword evidence="3" id="KW-0808">Transferase</keyword>
<feature type="domain" description="DNA-directed DNA polymerase family B mitochondria/virus" evidence="9">
    <location>
        <begin position="37"/>
        <end position="127"/>
    </location>
</feature>
<dbReference type="Pfam" id="PF03175">
    <property type="entry name" value="DNA_pol_B_2"/>
    <property type="match status" value="1"/>
</dbReference>
<dbReference type="Gene3D" id="3.30.420.10">
    <property type="entry name" value="Ribonuclease H-like superfamily/Ribonuclease H"/>
    <property type="match status" value="1"/>
</dbReference>